<dbReference type="PANTHER" id="PTHR30614:SF45">
    <property type="entry name" value="L-CYSTINE TRANSPORT SYSTEM PERMEASE PROTEIN TCYL"/>
    <property type="match status" value="1"/>
</dbReference>
<keyword evidence="4 7" id="KW-0812">Transmembrane</keyword>
<evidence type="ECO:0000256" key="2">
    <source>
        <dbReference type="ARBA" id="ARBA00022448"/>
    </source>
</evidence>
<evidence type="ECO:0000259" key="8">
    <source>
        <dbReference type="PROSITE" id="PS50928"/>
    </source>
</evidence>
<dbReference type="InterPro" id="IPR010065">
    <property type="entry name" value="AA_ABC_transptr_permease_3TM"/>
</dbReference>
<gene>
    <name evidence="9" type="ORF">FHR92_004942</name>
</gene>
<keyword evidence="5 7" id="KW-1133">Transmembrane helix</keyword>
<evidence type="ECO:0000256" key="4">
    <source>
        <dbReference type="ARBA" id="ARBA00022692"/>
    </source>
</evidence>
<name>A0A7W3XUA3_9BACL</name>
<evidence type="ECO:0000313" key="10">
    <source>
        <dbReference type="Proteomes" id="UP000567067"/>
    </source>
</evidence>
<dbReference type="RefSeq" id="WP_182540032.1">
    <property type="nucleotide sequence ID" value="NZ_JACJIP010000051.1"/>
</dbReference>
<keyword evidence="3" id="KW-1003">Cell membrane</keyword>
<reference evidence="9 10" key="1">
    <citation type="submission" date="2020-08" db="EMBL/GenBank/DDBJ databases">
        <title>Genomic Encyclopedia of Type Strains, Phase III (KMG-III): the genomes of soil and plant-associated and newly described type strains.</title>
        <authorList>
            <person name="Whitman W."/>
        </authorList>
    </citation>
    <scope>NUCLEOTIDE SEQUENCE [LARGE SCALE GENOMIC DNA]</scope>
    <source>
        <strain evidence="9 10">CECT 8693</strain>
    </source>
</reference>
<dbReference type="CDD" id="cd06261">
    <property type="entry name" value="TM_PBP2"/>
    <property type="match status" value="1"/>
</dbReference>
<evidence type="ECO:0000313" key="9">
    <source>
        <dbReference type="EMBL" id="MBA9088443.1"/>
    </source>
</evidence>
<comment type="caution">
    <text evidence="9">The sequence shown here is derived from an EMBL/GenBank/DDBJ whole genome shotgun (WGS) entry which is preliminary data.</text>
</comment>
<dbReference type="AlphaFoldDB" id="A0A7W3XUA3"/>
<evidence type="ECO:0000256" key="6">
    <source>
        <dbReference type="ARBA" id="ARBA00023136"/>
    </source>
</evidence>
<comment type="subcellular location">
    <subcellularLocation>
        <location evidence="1 7">Cell membrane</location>
        <topology evidence="1 7">Multi-pass membrane protein</topology>
    </subcellularLocation>
</comment>
<dbReference type="InterPro" id="IPR000515">
    <property type="entry name" value="MetI-like"/>
</dbReference>
<dbReference type="NCBIfam" id="TIGR01726">
    <property type="entry name" value="HEQRo_perm_3TM"/>
    <property type="match status" value="1"/>
</dbReference>
<dbReference type="Gene3D" id="1.10.3720.10">
    <property type="entry name" value="MetI-like"/>
    <property type="match status" value="1"/>
</dbReference>
<dbReference type="PROSITE" id="PS50928">
    <property type="entry name" value="ABC_TM1"/>
    <property type="match status" value="1"/>
</dbReference>
<feature type="transmembrane region" description="Helical" evidence="7">
    <location>
        <begin position="23"/>
        <end position="50"/>
    </location>
</feature>
<keyword evidence="6 7" id="KW-0472">Membrane</keyword>
<dbReference type="GO" id="GO:0043190">
    <property type="term" value="C:ATP-binding cassette (ABC) transporter complex"/>
    <property type="evidence" value="ECO:0007669"/>
    <property type="project" value="InterPro"/>
</dbReference>
<dbReference type="GO" id="GO:0006865">
    <property type="term" value="P:amino acid transport"/>
    <property type="evidence" value="ECO:0007669"/>
    <property type="project" value="TreeGrafter"/>
</dbReference>
<dbReference type="SUPFAM" id="SSF161098">
    <property type="entry name" value="MetI-like"/>
    <property type="match status" value="1"/>
</dbReference>
<feature type="domain" description="ABC transmembrane type-1" evidence="8">
    <location>
        <begin position="23"/>
        <end position="222"/>
    </location>
</feature>
<organism evidence="9 10">
    <name type="scientific">Fontibacillus solani</name>
    <dbReference type="NCBI Taxonomy" id="1572857"/>
    <lineage>
        <taxon>Bacteria</taxon>
        <taxon>Bacillati</taxon>
        <taxon>Bacillota</taxon>
        <taxon>Bacilli</taxon>
        <taxon>Bacillales</taxon>
        <taxon>Paenibacillaceae</taxon>
        <taxon>Fontibacillus</taxon>
    </lineage>
</organism>
<evidence type="ECO:0000256" key="3">
    <source>
        <dbReference type="ARBA" id="ARBA00022475"/>
    </source>
</evidence>
<comment type="similarity">
    <text evidence="7">Belongs to the binding-protein-dependent transport system permease family.</text>
</comment>
<feature type="transmembrane region" description="Helical" evidence="7">
    <location>
        <begin position="203"/>
        <end position="225"/>
    </location>
</feature>
<sequence>MGDIDYFSFQRVLEYFPQLLSRLHITLIIAIASFGLGMLLGIIIAALRLFNNPLIKLFTSVYISFVRAVPINIQLFIVYFGLPVLLNPLFVIFGIDLNTLSPIYFVIITYAFSSAAYLAIVISASINGVDKGQREAALTIGMTRFQLFRRIISPQAFQISVPELGNVAINTLKNTSLAFTVGVMDSVGVISSIAARTKHSLEGYVGVAVIYLVLCFLLEKIFTFYEKKYKVIR</sequence>
<accession>A0A7W3XUA3</accession>
<keyword evidence="10" id="KW-1185">Reference proteome</keyword>
<feature type="transmembrane region" description="Helical" evidence="7">
    <location>
        <begin position="101"/>
        <end position="124"/>
    </location>
</feature>
<dbReference type="EMBL" id="JACJIP010000051">
    <property type="protein sequence ID" value="MBA9088443.1"/>
    <property type="molecule type" value="Genomic_DNA"/>
</dbReference>
<dbReference type="PANTHER" id="PTHR30614">
    <property type="entry name" value="MEMBRANE COMPONENT OF AMINO ACID ABC TRANSPORTER"/>
    <property type="match status" value="1"/>
</dbReference>
<evidence type="ECO:0000256" key="1">
    <source>
        <dbReference type="ARBA" id="ARBA00004651"/>
    </source>
</evidence>
<dbReference type="InterPro" id="IPR043429">
    <property type="entry name" value="ArtM/GltK/GlnP/TcyL/YhdX-like"/>
</dbReference>
<dbReference type="InterPro" id="IPR035906">
    <property type="entry name" value="MetI-like_sf"/>
</dbReference>
<feature type="transmembrane region" description="Helical" evidence="7">
    <location>
        <begin position="71"/>
        <end position="95"/>
    </location>
</feature>
<dbReference type="GO" id="GO:0022857">
    <property type="term" value="F:transmembrane transporter activity"/>
    <property type="evidence" value="ECO:0007669"/>
    <property type="project" value="InterPro"/>
</dbReference>
<proteinExistence type="inferred from homology"/>
<evidence type="ECO:0000256" key="7">
    <source>
        <dbReference type="RuleBase" id="RU363032"/>
    </source>
</evidence>
<dbReference type="Pfam" id="PF00528">
    <property type="entry name" value="BPD_transp_1"/>
    <property type="match status" value="1"/>
</dbReference>
<dbReference type="Proteomes" id="UP000567067">
    <property type="component" value="Unassembled WGS sequence"/>
</dbReference>
<protein>
    <submittedName>
        <fullName evidence="9">L-cystine transport system permease protein</fullName>
    </submittedName>
</protein>
<evidence type="ECO:0000256" key="5">
    <source>
        <dbReference type="ARBA" id="ARBA00022989"/>
    </source>
</evidence>
<keyword evidence="2 7" id="KW-0813">Transport</keyword>